<protein>
    <submittedName>
        <fullName evidence="2">Uncharacterized protein</fullName>
    </submittedName>
</protein>
<reference evidence="2 3" key="1">
    <citation type="journal article" date="2018" name="FEMS Microbiol. Ecol.">
        <title>Co-invading symbiotic mutualists of Medicago polymorpha retain high ancestral diversity and contain diverse accessory genomes.</title>
        <authorList>
            <person name="Porter S.S."/>
            <person name="Faber-Hammond J.J."/>
            <person name="Friesen M.L."/>
        </authorList>
    </citation>
    <scope>NUCLEOTIDE SEQUENCE [LARGE SCALE GENOMIC DNA]</scope>
    <source>
        <strain evidence="2 3">Str16</strain>
    </source>
</reference>
<dbReference type="RefSeq" id="WP_101777386.1">
    <property type="nucleotide sequence ID" value="NZ_NBUC01000065.1"/>
</dbReference>
<name>A0ABX4TMP8_9HYPH</name>
<keyword evidence="1" id="KW-0732">Signal</keyword>
<keyword evidence="3" id="KW-1185">Reference proteome</keyword>
<feature type="signal peptide" evidence="1">
    <location>
        <begin position="1"/>
        <end position="19"/>
    </location>
</feature>
<dbReference type="Proteomes" id="UP001190825">
    <property type="component" value="Unassembled WGS sequence"/>
</dbReference>
<proteinExistence type="predicted"/>
<evidence type="ECO:0000313" key="3">
    <source>
        <dbReference type="Proteomes" id="UP001190825"/>
    </source>
</evidence>
<dbReference type="EMBL" id="NBUC01000065">
    <property type="protein sequence ID" value="PLU04553.1"/>
    <property type="molecule type" value="Genomic_DNA"/>
</dbReference>
<evidence type="ECO:0000313" key="2">
    <source>
        <dbReference type="EMBL" id="PLU04553.1"/>
    </source>
</evidence>
<sequence length="143" mass="15470">MKTAILATAVIMFAAPAFSAEETPKLGTECRKVLETITKAEIVKKGRSQSQADLVWRDAFGENPVATLIAANVTPHDFMRSYFDALEFSKSDAACNGKQAALDFYREGAIKWLPKLASGYVMTLGMMGAGMPKVEGGTKEQSK</sequence>
<organism evidence="2 3">
    <name type="scientific">Sinorhizobium medicae</name>
    <dbReference type="NCBI Taxonomy" id="110321"/>
    <lineage>
        <taxon>Bacteria</taxon>
        <taxon>Pseudomonadati</taxon>
        <taxon>Pseudomonadota</taxon>
        <taxon>Alphaproteobacteria</taxon>
        <taxon>Hyphomicrobiales</taxon>
        <taxon>Rhizobiaceae</taxon>
        <taxon>Sinorhizobium/Ensifer group</taxon>
        <taxon>Sinorhizobium</taxon>
    </lineage>
</organism>
<feature type="chain" id="PRO_5047505825" evidence="1">
    <location>
        <begin position="20"/>
        <end position="143"/>
    </location>
</feature>
<evidence type="ECO:0000256" key="1">
    <source>
        <dbReference type="SAM" id="SignalP"/>
    </source>
</evidence>
<accession>A0ABX4TMP8</accession>
<comment type="caution">
    <text evidence="2">The sequence shown here is derived from an EMBL/GenBank/DDBJ whole genome shotgun (WGS) entry which is preliminary data.</text>
</comment>
<gene>
    <name evidence="2" type="ORF">BMJ33_11890</name>
</gene>